<name>A0ABD6E865_9BILA</name>
<sequence length="717" mass="81112">MNVKFQDGLTAARKVIPPTMSNIASRGANLYFPTRELVEHLKKFILSCDTNQTSHIASSTLSTVGFVLLRLKDLLLSSDLRVAQFASDFALKPSNGLELLIQVLGILENIVDHGYPAPKHANILPRTSSSNAKKRKAAMAEADCIECIKILLETTPSAWRTLFENPVNLDSLLEALQSSQLDTKCYALEIMSLLLDRSHGFDLLFESITCVMSRRREFVRLSLLVSQLKHGLHTGKLHIQILVVRLLNKLLLTAPTYAHRQMVINDADLSNFSADNLENMLSSVSSPLGGLDELIEQINLWRSLVSRQPPISVKYNIEQSSSSSDRHVRNGSYSKSDVEMDSRVDVERQTRIGNKSAPSSVAKNVDRQRLKKNNRVKLMNNGDSSERHSFYDDTVYPCPPINRLGVRHIGSIDNGYPLTRAEKDDYLNEKIESNGMRRAKSESAMISNPSDTEHNTDRDMNLTRNEREECHYHPIEKISQRCRSVHSLPINNNTRAADSANHDRWPYPPENARISQVFDEKRAATHESNNYYMNLNQPLSSTHKQHIRTAEMPVDVDPESERELRSTHFERRPPSVSIVEFVAPTAAIGTRKNHQPSNAKTSKRVINCPIRLEEGHERLKGIEHQKRHVPPFGMRNQHRDPVESHAEHKDIPRRTSSGKRHNTIASANRDNVMNSGFGEDVQDALRQFDYLNDYDGSSSIYSGIQQSPHSSTTTYHF</sequence>
<feature type="region of interest" description="Disordered" evidence="1">
    <location>
        <begin position="630"/>
        <end position="675"/>
    </location>
</feature>
<protein>
    <submittedName>
        <fullName evidence="2">Uncharacterized protein</fullName>
    </submittedName>
</protein>
<dbReference type="Proteomes" id="UP001608902">
    <property type="component" value="Unassembled WGS sequence"/>
</dbReference>
<evidence type="ECO:0000256" key="1">
    <source>
        <dbReference type="SAM" id="MobiDB-lite"/>
    </source>
</evidence>
<dbReference type="InterPro" id="IPR011989">
    <property type="entry name" value="ARM-like"/>
</dbReference>
<keyword evidence="3" id="KW-1185">Reference proteome</keyword>
<comment type="caution">
    <text evidence="2">The sequence shown here is derived from an EMBL/GenBank/DDBJ whole genome shotgun (WGS) entry which is preliminary data.</text>
</comment>
<proteinExistence type="predicted"/>
<dbReference type="EMBL" id="JBGFUD010001432">
    <property type="protein sequence ID" value="MFH4976274.1"/>
    <property type="molecule type" value="Genomic_DNA"/>
</dbReference>
<organism evidence="2 3">
    <name type="scientific">Gnathostoma spinigerum</name>
    <dbReference type="NCBI Taxonomy" id="75299"/>
    <lineage>
        <taxon>Eukaryota</taxon>
        <taxon>Metazoa</taxon>
        <taxon>Ecdysozoa</taxon>
        <taxon>Nematoda</taxon>
        <taxon>Chromadorea</taxon>
        <taxon>Rhabditida</taxon>
        <taxon>Spirurina</taxon>
        <taxon>Gnathostomatomorpha</taxon>
        <taxon>Gnathostomatoidea</taxon>
        <taxon>Gnathostomatidae</taxon>
        <taxon>Gnathostoma</taxon>
    </lineage>
</organism>
<feature type="compositionally biased region" description="Basic and acidic residues" evidence="1">
    <location>
        <begin position="637"/>
        <end position="653"/>
    </location>
</feature>
<dbReference type="Gene3D" id="1.25.10.10">
    <property type="entry name" value="Leucine-rich Repeat Variant"/>
    <property type="match status" value="1"/>
</dbReference>
<feature type="compositionally biased region" description="Polar residues" evidence="1">
    <location>
        <begin position="663"/>
        <end position="674"/>
    </location>
</feature>
<dbReference type="InterPro" id="IPR016024">
    <property type="entry name" value="ARM-type_fold"/>
</dbReference>
<dbReference type="SUPFAM" id="SSF48371">
    <property type="entry name" value="ARM repeat"/>
    <property type="match status" value="1"/>
</dbReference>
<reference evidence="2 3" key="1">
    <citation type="submission" date="2024-08" db="EMBL/GenBank/DDBJ databases">
        <title>Gnathostoma spinigerum genome.</title>
        <authorList>
            <person name="Gonzalez-Bertolin B."/>
            <person name="Monzon S."/>
            <person name="Zaballos A."/>
            <person name="Jimenez P."/>
            <person name="Dekumyoy P."/>
            <person name="Varona S."/>
            <person name="Cuesta I."/>
            <person name="Sumanam S."/>
            <person name="Adisakwattana P."/>
            <person name="Gasser R.B."/>
            <person name="Hernandez-Gonzalez A."/>
            <person name="Young N.D."/>
            <person name="Perteguer M.J."/>
        </authorList>
    </citation>
    <scope>NUCLEOTIDE SEQUENCE [LARGE SCALE GENOMIC DNA]</scope>
    <source>
        <strain evidence="2">AL3</strain>
        <tissue evidence="2">Liver</tissue>
    </source>
</reference>
<feature type="region of interest" description="Disordered" evidence="1">
    <location>
        <begin position="317"/>
        <end position="344"/>
    </location>
</feature>
<evidence type="ECO:0000313" key="2">
    <source>
        <dbReference type="EMBL" id="MFH4976274.1"/>
    </source>
</evidence>
<gene>
    <name evidence="2" type="ORF">AB6A40_002983</name>
</gene>
<evidence type="ECO:0000313" key="3">
    <source>
        <dbReference type="Proteomes" id="UP001608902"/>
    </source>
</evidence>
<feature type="region of interest" description="Disordered" evidence="1">
    <location>
        <begin position="436"/>
        <end position="458"/>
    </location>
</feature>
<accession>A0ABD6E865</accession>
<dbReference type="AlphaFoldDB" id="A0ABD6E865"/>